<keyword evidence="15" id="KW-1185">Reference proteome</keyword>
<dbReference type="Pfam" id="PF00326">
    <property type="entry name" value="Peptidase_S9"/>
    <property type="match status" value="1"/>
</dbReference>
<comment type="catalytic activity">
    <reaction evidence="1">
        <text>Hydrolysis of Pro-|-Xaa &gt;&gt; Ala-|-Xaa in oligopeptides.</text>
        <dbReference type="EC" id="3.4.21.26"/>
    </reaction>
</comment>
<evidence type="ECO:0000256" key="11">
    <source>
        <dbReference type="ARBA" id="ARBA00081187"/>
    </source>
</evidence>
<dbReference type="Gene3D" id="2.130.10.120">
    <property type="entry name" value="Prolyl oligopeptidase, N-terminal domain"/>
    <property type="match status" value="1"/>
</dbReference>
<organism evidence="14 15">
    <name type="scientific">Aggregatimonas sangjinii</name>
    <dbReference type="NCBI Taxonomy" id="2583587"/>
    <lineage>
        <taxon>Bacteria</taxon>
        <taxon>Pseudomonadati</taxon>
        <taxon>Bacteroidota</taxon>
        <taxon>Flavobacteriia</taxon>
        <taxon>Flavobacteriales</taxon>
        <taxon>Flavobacteriaceae</taxon>
        <taxon>Aggregatimonas</taxon>
    </lineage>
</organism>
<dbReference type="Gene3D" id="3.40.50.1820">
    <property type="entry name" value="alpha/beta hydrolase"/>
    <property type="match status" value="1"/>
</dbReference>
<dbReference type="SUPFAM" id="SSF53474">
    <property type="entry name" value="alpha/beta-Hydrolases"/>
    <property type="match status" value="1"/>
</dbReference>
<dbReference type="EMBL" id="CP040710">
    <property type="protein sequence ID" value="QCX02013.1"/>
    <property type="molecule type" value="Genomic_DNA"/>
</dbReference>
<dbReference type="GO" id="GO:0070012">
    <property type="term" value="F:oligopeptidase activity"/>
    <property type="evidence" value="ECO:0007669"/>
    <property type="project" value="TreeGrafter"/>
</dbReference>
<dbReference type="FunFam" id="3.40.50.1820:FF:000005">
    <property type="entry name" value="Prolyl endopeptidase"/>
    <property type="match status" value="1"/>
</dbReference>
<comment type="similarity">
    <text evidence="3">Belongs to the peptidase S9A family.</text>
</comment>
<dbReference type="Pfam" id="PF02897">
    <property type="entry name" value="Peptidase_S9_N"/>
    <property type="match status" value="1"/>
</dbReference>
<dbReference type="PANTHER" id="PTHR42881:SF2">
    <property type="entry name" value="PROLYL ENDOPEPTIDASE"/>
    <property type="match status" value="1"/>
</dbReference>
<dbReference type="OrthoDB" id="9801421at2"/>
<dbReference type="GO" id="GO:0005829">
    <property type="term" value="C:cytosol"/>
    <property type="evidence" value="ECO:0007669"/>
    <property type="project" value="TreeGrafter"/>
</dbReference>
<protein>
    <recommendedName>
        <fullName evidence="4">prolyl oligopeptidase</fullName>
        <ecNumber evidence="4">3.4.21.26</ecNumber>
    </recommendedName>
    <alternativeName>
        <fullName evidence="11">Proline-specific endopeptidase</fullName>
    </alternativeName>
</protein>
<sequence length="718" mass="80024">MKRIYPTLMVLALLFSCESETKKEPIAVNYPLTPKVDTAYTHFGTEVKDPYRWLEDDRSPETEAWVKAQNEVTFGYLEKIPFRADLRNRLEKLWNYEKVSSPFKEGNYTYFYKNNGLQNQYVVYRQQDGGEAEVFLDPNTFSEDGTTSLAGLSFTKDGSMAAYMISEGGSDWRKAIVLNAATKEIVEDTLVDIKFSGLSWRGNEGFYYSSYDKPKGSELSAKTDQHKVYFHKLGTPQKEDQLVYGGKSNEKHRYVGAGVSEDQNYLILSARTSTSGNKLFIQNLKDPNGLLVPVVSDTDSDVSIIENVGSKLYIVTNRNAPNTKIVTVDATNPAPENWKDFIPETENVLTPNTGGGYFFAEYMVDAISKVLQYDYNGQLVREVNLPGIGSASGFGGKKEDKEFYYSFTNYKTPGTSFKYNVESGESAVHWKPEIDFNPDDYESNQVFYASKDGTKIPMIITHKKGLELNGKNPTILYGYGGFDISLTPSFSIANTVWMEQGGIYAVPNLRGGGEYGKKWHNAGTKMQKQNVFDDFIAAAEYLISEKYTASEYLAIRGGSNGGLLVGATMTQRPDLMKVALPAVGVMDMLRYHTFTAGAGWAYDYGTAEDSKEMFEYLKGYSPVHNVKKGVAYPATLVTTGDHDDRVVPAHSFKFAAELQEKQAGTNPTLIRIETNAGHGAGTPVSKTIAQYADIFGFTLYNMGFEDLPSKAVLKEFKE</sequence>
<dbReference type="InterPro" id="IPR002471">
    <property type="entry name" value="Pept_S9_AS"/>
</dbReference>
<accession>A0A5B7SXT1</accession>
<dbReference type="PRINTS" id="PR00862">
    <property type="entry name" value="PROLIGOPTASE"/>
</dbReference>
<keyword evidence="8" id="KW-0378">Hydrolase</keyword>
<dbReference type="Proteomes" id="UP000310017">
    <property type="component" value="Chromosome"/>
</dbReference>
<evidence type="ECO:0000256" key="2">
    <source>
        <dbReference type="ARBA" id="ARBA00004418"/>
    </source>
</evidence>
<comment type="subcellular location">
    <subcellularLocation>
        <location evidence="2">Periplasm</location>
    </subcellularLocation>
</comment>
<dbReference type="InterPro" id="IPR029058">
    <property type="entry name" value="AB_hydrolase_fold"/>
</dbReference>
<dbReference type="RefSeq" id="WP_138854350.1">
    <property type="nucleotide sequence ID" value="NZ_CP040710.1"/>
</dbReference>
<evidence type="ECO:0000256" key="8">
    <source>
        <dbReference type="ARBA" id="ARBA00022801"/>
    </source>
</evidence>
<dbReference type="PROSITE" id="PS00708">
    <property type="entry name" value="PRO_ENDOPEP_SER"/>
    <property type="match status" value="1"/>
</dbReference>
<evidence type="ECO:0000259" key="12">
    <source>
        <dbReference type="Pfam" id="PF00326"/>
    </source>
</evidence>
<keyword evidence="6" id="KW-0732">Signal</keyword>
<dbReference type="SUPFAM" id="SSF50993">
    <property type="entry name" value="Peptidase/esterase 'gauge' domain"/>
    <property type="match status" value="1"/>
</dbReference>
<evidence type="ECO:0000256" key="1">
    <source>
        <dbReference type="ARBA" id="ARBA00001070"/>
    </source>
</evidence>
<evidence type="ECO:0000313" key="14">
    <source>
        <dbReference type="EMBL" id="QCX02013.1"/>
    </source>
</evidence>
<dbReference type="PROSITE" id="PS51257">
    <property type="entry name" value="PROKAR_LIPOPROTEIN"/>
    <property type="match status" value="1"/>
</dbReference>
<keyword evidence="5" id="KW-0645">Protease</keyword>
<reference evidence="14 15" key="1">
    <citation type="submission" date="2019-05" db="EMBL/GenBank/DDBJ databases">
        <title>Genome sequencing of F202Z8.</title>
        <authorList>
            <person name="Kwon Y.M."/>
        </authorList>
    </citation>
    <scope>NUCLEOTIDE SEQUENCE [LARGE SCALE GENOMIC DNA]</scope>
    <source>
        <strain evidence="14 15">F202Z8</strain>
    </source>
</reference>
<dbReference type="PANTHER" id="PTHR42881">
    <property type="entry name" value="PROLYL ENDOPEPTIDASE"/>
    <property type="match status" value="1"/>
</dbReference>
<evidence type="ECO:0000256" key="9">
    <source>
        <dbReference type="ARBA" id="ARBA00022825"/>
    </source>
</evidence>
<dbReference type="AlphaFoldDB" id="A0A5B7SXT1"/>
<dbReference type="GO" id="GO:0042597">
    <property type="term" value="C:periplasmic space"/>
    <property type="evidence" value="ECO:0007669"/>
    <property type="project" value="UniProtKB-SubCell"/>
</dbReference>
<gene>
    <name evidence="14" type="ORF">FGM00_18535</name>
</gene>
<dbReference type="GO" id="GO:0004252">
    <property type="term" value="F:serine-type endopeptidase activity"/>
    <property type="evidence" value="ECO:0007669"/>
    <property type="project" value="UniProtKB-EC"/>
</dbReference>
<dbReference type="InterPro" id="IPR051167">
    <property type="entry name" value="Prolyl_oligopep/macrocyclase"/>
</dbReference>
<name>A0A5B7SXT1_9FLAO</name>
<feature type="domain" description="Peptidase S9 prolyl oligopeptidase catalytic" evidence="12">
    <location>
        <begin position="488"/>
        <end position="703"/>
    </location>
</feature>
<evidence type="ECO:0000256" key="4">
    <source>
        <dbReference type="ARBA" id="ARBA00011897"/>
    </source>
</evidence>
<comment type="function">
    <text evidence="10">Cleaves peptide bonds on the C-terminal side of prolyl residues within peptides that are up to approximately 30 amino acids long. Has an absolute requirement for an X-Pro bond in the trans configuration immediately preceding the Pro-Y scissible bond.</text>
</comment>
<keyword evidence="9" id="KW-0720">Serine protease</keyword>
<proteinExistence type="inferred from homology"/>
<dbReference type="GO" id="GO:0006508">
    <property type="term" value="P:proteolysis"/>
    <property type="evidence" value="ECO:0007669"/>
    <property type="project" value="UniProtKB-KW"/>
</dbReference>
<evidence type="ECO:0000256" key="7">
    <source>
        <dbReference type="ARBA" id="ARBA00022764"/>
    </source>
</evidence>
<evidence type="ECO:0000256" key="6">
    <source>
        <dbReference type="ARBA" id="ARBA00022729"/>
    </source>
</evidence>
<dbReference type="KEGG" id="asag:FGM00_18535"/>
<evidence type="ECO:0000256" key="3">
    <source>
        <dbReference type="ARBA" id="ARBA00005228"/>
    </source>
</evidence>
<feature type="domain" description="Peptidase S9A N-terminal" evidence="13">
    <location>
        <begin position="33"/>
        <end position="428"/>
    </location>
</feature>
<keyword evidence="7" id="KW-0574">Periplasm</keyword>
<dbReference type="InterPro" id="IPR001375">
    <property type="entry name" value="Peptidase_S9_cat"/>
</dbReference>
<dbReference type="EC" id="3.4.21.26" evidence="4"/>
<dbReference type="InterPro" id="IPR002470">
    <property type="entry name" value="Peptidase_S9A"/>
</dbReference>
<evidence type="ECO:0000256" key="5">
    <source>
        <dbReference type="ARBA" id="ARBA00022670"/>
    </source>
</evidence>
<evidence type="ECO:0000259" key="13">
    <source>
        <dbReference type="Pfam" id="PF02897"/>
    </source>
</evidence>
<evidence type="ECO:0000256" key="10">
    <source>
        <dbReference type="ARBA" id="ARBA00060121"/>
    </source>
</evidence>
<evidence type="ECO:0000313" key="15">
    <source>
        <dbReference type="Proteomes" id="UP000310017"/>
    </source>
</evidence>
<dbReference type="InterPro" id="IPR023302">
    <property type="entry name" value="Pept_S9A_N"/>
</dbReference>